<feature type="domain" description="Plasmid pRiA4b Orf3-like" evidence="1">
    <location>
        <begin position="176"/>
        <end position="354"/>
    </location>
</feature>
<dbReference type="EMBL" id="PVXO01000052">
    <property type="protein sequence ID" value="PRR78028.1"/>
    <property type="molecule type" value="Genomic_DNA"/>
</dbReference>
<dbReference type="Proteomes" id="UP000239706">
    <property type="component" value="Unassembled WGS sequence"/>
</dbReference>
<evidence type="ECO:0000259" key="1">
    <source>
        <dbReference type="Pfam" id="PF07929"/>
    </source>
</evidence>
<reference evidence="3 4" key="1">
    <citation type="submission" date="2018-03" db="EMBL/GenBank/DDBJ databases">
        <title>Genome sequence of Clostridium liquoris DSM 100320.</title>
        <authorList>
            <person name="Poehlein A."/>
            <person name="Daniel R."/>
        </authorList>
    </citation>
    <scope>NUCLEOTIDE SEQUENCE [LARGE SCALE GENOMIC DNA]</scope>
    <source>
        <strain evidence="3 4">DSM 100320</strain>
    </source>
</reference>
<protein>
    <submittedName>
        <fullName evidence="3">Plasmid pRiA4b ORF-3-like protein</fullName>
    </submittedName>
</protein>
<proteinExistence type="predicted"/>
<dbReference type="Pfam" id="PF22016">
    <property type="entry name" value="DUF6933"/>
    <property type="match status" value="1"/>
</dbReference>
<accession>A0A2T0B2B2</accession>
<dbReference type="PANTHER" id="PTHR41878:SF1">
    <property type="entry name" value="TNPR PROTEIN"/>
    <property type="match status" value="1"/>
</dbReference>
<gene>
    <name evidence="3" type="ORF">CLLI_19480</name>
</gene>
<comment type="caution">
    <text evidence="3">The sequence shown here is derived from an EMBL/GenBank/DDBJ whole genome shotgun (WGS) entry which is preliminary data.</text>
</comment>
<keyword evidence="4" id="KW-1185">Reference proteome</keyword>
<dbReference type="OrthoDB" id="9801392at2"/>
<dbReference type="SUPFAM" id="SSF159941">
    <property type="entry name" value="MM3350-like"/>
    <property type="match status" value="1"/>
</dbReference>
<dbReference type="InterPro" id="IPR024047">
    <property type="entry name" value="MM3350-like_sf"/>
</dbReference>
<feature type="domain" description="DUF6933" evidence="2">
    <location>
        <begin position="2"/>
        <end position="157"/>
    </location>
</feature>
<dbReference type="PANTHER" id="PTHR41878">
    <property type="entry name" value="LEXA REPRESSOR-RELATED"/>
    <property type="match status" value="1"/>
</dbReference>
<organism evidence="3 4">
    <name type="scientific">Clostridium liquoris</name>
    <dbReference type="NCBI Taxonomy" id="1289519"/>
    <lineage>
        <taxon>Bacteria</taxon>
        <taxon>Bacillati</taxon>
        <taxon>Bacillota</taxon>
        <taxon>Clostridia</taxon>
        <taxon>Eubacteriales</taxon>
        <taxon>Clostridiaceae</taxon>
        <taxon>Clostridium</taxon>
    </lineage>
</organism>
<dbReference type="AlphaFoldDB" id="A0A2T0B2B2"/>
<name>A0A2T0B2B2_9CLOT</name>
<sequence>MIISCTKKLQDELGIKPSLLVTENPIYSWHANVIMVNRRKTVVLVNDASRYNIILYGLKAKDFRNIESTILLGIHETFLSDGVNDEVIDKYMEEAGQIVFSKTQNRTLVARLNKGCEAAGIFYDCYSEDGIAQPLVSQNANKFIFIDYSDSYMHPDEMFYKQLHETFKLPIIKCKALKLSVKMKLEKFDIWRNVIVPLKFTFEELHKVMQKLFGWKDYHLHDFMIFHETKPIINIVGSEKNFEYQTDIPMVLENGVKISEYLPKYKRINYRYDYGDNWEHIIQIEDMIFDYDKNYAYCIDGHGDAPPEDVGGEGGFQEFIKIISNPENKEYQHMKQWADSQWYKGFDIEMVNVELQNI</sequence>
<evidence type="ECO:0000313" key="4">
    <source>
        <dbReference type="Proteomes" id="UP000239706"/>
    </source>
</evidence>
<dbReference type="RefSeq" id="WP_106064030.1">
    <property type="nucleotide sequence ID" value="NZ_PVXO01000052.1"/>
</dbReference>
<dbReference type="Pfam" id="PF07929">
    <property type="entry name" value="PRiA4_ORF3"/>
    <property type="match status" value="1"/>
</dbReference>
<dbReference type="InterPro" id="IPR012912">
    <property type="entry name" value="Plasmid_pRiA4b_Orf3-like"/>
</dbReference>
<evidence type="ECO:0000259" key="2">
    <source>
        <dbReference type="Pfam" id="PF22016"/>
    </source>
</evidence>
<dbReference type="Gene3D" id="3.10.290.30">
    <property type="entry name" value="MM3350-like"/>
    <property type="match status" value="1"/>
</dbReference>
<dbReference type="InterPro" id="IPR053864">
    <property type="entry name" value="DUF6933"/>
</dbReference>
<evidence type="ECO:0000313" key="3">
    <source>
        <dbReference type="EMBL" id="PRR78028.1"/>
    </source>
</evidence>